<proteinExistence type="predicted"/>
<name>A0A822YP24_NELNU</name>
<accession>A0A822YP24</accession>
<reference evidence="1 2" key="1">
    <citation type="journal article" date="2020" name="Mol. Biol. Evol.">
        <title>Distinct Expression and Methylation Patterns for Genes with Different Fates following a Single Whole-Genome Duplication in Flowering Plants.</title>
        <authorList>
            <person name="Shi T."/>
            <person name="Rahmani R.S."/>
            <person name="Gugger P.F."/>
            <person name="Wang M."/>
            <person name="Li H."/>
            <person name="Zhang Y."/>
            <person name="Li Z."/>
            <person name="Wang Q."/>
            <person name="Van de Peer Y."/>
            <person name="Marchal K."/>
            <person name="Chen J."/>
        </authorList>
    </citation>
    <scope>NUCLEOTIDE SEQUENCE [LARGE SCALE GENOMIC DNA]</scope>
    <source>
        <tissue evidence="1">Leaf</tissue>
    </source>
</reference>
<comment type="caution">
    <text evidence="1">The sequence shown here is derived from an EMBL/GenBank/DDBJ whole genome shotgun (WGS) entry which is preliminary data.</text>
</comment>
<dbReference type="Proteomes" id="UP000607653">
    <property type="component" value="Unassembled WGS sequence"/>
</dbReference>
<evidence type="ECO:0000313" key="1">
    <source>
        <dbReference type="EMBL" id="DAD32606.1"/>
    </source>
</evidence>
<dbReference type="EMBL" id="DUZY01000003">
    <property type="protein sequence ID" value="DAD32606.1"/>
    <property type="molecule type" value="Genomic_DNA"/>
</dbReference>
<protein>
    <submittedName>
        <fullName evidence="1">Uncharacterized protein</fullName>
    </submittedName>
</protein>
<sequence length="33" mass="3547">MRIPSANSIETVTSPALLISSLVMQPWCSKTAN</sequence>
<organism evidence="1 2">
    <name type="scientific">Nelumbo nucifera</name>
    <name type="common">Sacred lotus</name>
    <dbReference type="NCBI Taxonomy" id="4432"/>
    <lineage>
        <taxon>Eukaryota</taxon>
        <taxon>Viridiplantae</taxon>
        <taxon>Streptophyta</taxon>
        <taxon>Embryophyta</taxon>
        <taxon>Tracheophyta</taxon>
        <taxon>Spermatophyta</taxon>
        <taxon>Magnoliopsida</taxon>
        <taxon>Proteales</taxon>
        <taxon>Nelumbonaceae</taxon>
        <taxon>Nelumbo</taxon>
    </lineage>
</organism>
<evidence type="ECO:0000313" key="2">
    <source>
        <dbReference type="Proteomes" id="UP000607653"/>
    </source>
</evidence>
<gene>
    <name evidence="1" type="ORF">HUJ06_011457</name>
</gene>
<keyword evidence="2" id="KW-1185">Reference proteome</keyword>
<dbReference type="AlphaFoldDB" id="A0A822YP24"/>